<evidence type="ECO:0000256" key="1">
    <source>
        <dbReference type="SAM" id="MobiDB-lite"/>
    </source>
</evidence>
<evidence type="ECO:0000313" key="3">
    <source>
        <dbReference type="Proteomes" id="UP001066276"/>
    </source>
</evidence>
<dbReference type="EMBL" id="JANPWB010000011">
    <property type="protein sequence ID" value="KAJ1122980.1"/>
    <property type="molecule type" value="Genomic_DNA"/>
</dbReference>
<organism evidence="2 3">
    <name type="scientific">Pleurodeles waltl</name>
    <name type="common">Iberian ribbed newt</name>
    <dbReference type="NCBI Taxonomy" id="8319"/>
    <lineage>
        <taxon>Eukaryota</taxon>
        <taxon>Metazoa</taxon>
        <taxon>Chordata</taxon>
        <taxon>Craniata</taxon>
        <taxon>Vertebrata</taxon>
        <taxon>Euteleostomi</taxon>
        <taxon>Amphibia</taxon>
        <taxon>Batrachia</taxon>
        <taxon>Caudata</taxon>
        <taxon>Salamandroidea</taxon>
        <taxon>Salamandridae</taxon>
        <taxon>Pleurodelinae</taxon>
        <taxon>Pleurodeles</taxon>
    </lineage>
</organism>
<proteinExistence type="predicted"/>
<protein>
    <submittedName>
        <fullName evidence="2">Uncharacterized protein</fullName>
    </submittedName>
</protein>
<name>A0AAV7P730_PLEWA</name>
<sequence>MHHEEHRTRRESTRGPKARVEEEEKPDSASVRVSPLGPMKIGPREPSRWCSAVAAEVGELCSLAGLLVCLGRACGAGCMAVAHEEPPVRDWGD</sequence>
<comment type="caution">
    <text evidence="2">The sequence shown here is derived from an EMBL/GenBank/DDBJ whole genome shotgun (WGS) entry which is preliminary data.</text>
</comment>
<feature type="region of interest" description="Disordered" evidence="1">
    <location>
        <begin position="1"/>
        <end position="45"/>
    </location>
</feature>
<dbReference type="Proteomes" id="UP001066276">
    <property type="component" value="Chromosome 7"/>
</dbReference>
<dbReference type="AlphaFoldDB" id="A0AAV7P730"/>
<feature type="compositionally biased region" description="Basic and acidic residues" evidence="1">
    <location>
        <begin position="1"/>
        <end position="22"/>
    </location>
</feature>
<evidence type="ECO:0000313" key="2">
    <source>
        <dbReference type="EMBL" id="KAJ1122980.1"/>
    </source>
</evidence>
<keyword evidence="3" id="KW-1185">Reference proteome</keyword>
<reference evidence="2" key="1">
    <citation type="journal article" date="2022" name="bioRxiv">
        <title>Sequencing and chromosome-scale assembly of the giantPleurodeles waltlgenome.</title>
        <authorList>
            <person name="Brown T."/>
            <person name="Elewa A."/>
            <person name="Iarovenko S."/>
            <person name="Subramanian E."/>
            <person name="Araus A.J."/>
            <person name="Petzold A."/>
            <person name="Susuki M."/>
            <person name="Suzuki K.-i.T."/>
            <person name="Hayashi T."/>
            <person name="Toyoda A."/>
            <person name="Oliveira C."/>
            <person name="Osipova E."/>
            <person name="Leigh N.D."/>
            <person name="Simon A."/>
            <person name="Yun M.H."/>
        </authorList>
    </citation>
    <scope>NUCLEOTIDE SEQUENCE</scope>
    <source>
        <strain evidence="2">20211129_DDA</strain>
        <tissue evidence="2">Liver</tissue>
    </source>
</reference>
<gene>
    <name evidence="2" type="ORF">NDU88_001453</name>
</gene>
<accession>A0AAV7P730</accession>